<feature type="compositionally biased region" description="Polar residues" evidence="1">
    <location>
        <begin position="18"/>
        <end position="29"/>
    </location>
</feature>
<evidence type="ECO:0000256" key="1">
    <source>
        <dbReference type="SAM" id="MobiDB-lite"/>
    </source>
</evidence>
<evidence type="ECO:0000313" key="3">
    <source>
        <dbReference type="Proteomes" id="UP000016934"/>
    </source>
</evidence>
<dbReference type="EMBL" id="KB445638">
    <property type="protein sequence ID" value="EMD67955.1"/>
    <property type="molecule type" value="Genomic_DNA"/>
</dbReference>
<dbReference type="GeneID" id="19135545"/>
<reference evidence="2 3" key="1">
    <citation type="journal article" date="2012" name="PLoS Pathog.">
        <title>Diverse lifestyles and strategies of plant pathogenesis encoded in the genomes of eighteen Dothideomycetes fungi.</title>
        <authorList>
            <person name="Ohm R.A."/>
            <person name="Feau N."/>
            <person name="Henrissat B."/>
            <person name="Schoch C.L."/>
            <person name="Horwitz B.A."/>
            <person name="Barry K.W."/>
            <person name="Condon B.J."/>
            <person name="Copeland A.C."/>
            <person name="Dhillon B."/>
            <person name="Glaser F."/>
            <person name="Hesse C.N."/>
            <person name="Kosti I."/>
            <person name="LaButti K."/>
            <person name="Lindquist E.A."/>
            <person name="Lucas S."/>
            <person name="Salamov A.A."/>
            <person name="Bradshaw R.E."/>
            <person name="Ciuffetti L."/>
            <person name="Hamelin R.C."/>
            <person name="Kema G.H.J."/>
            <person name="Lawrence C."/>
            <person name="Scott J.A."/>
            <person name="Spatafora J.W."/>
            <person name="Turgeon B.G."/>
            <person name="de Wit P.J.G.M."/>
            <person name="Zhong S."/>
            <person name="Goodwin S.B."/>
            <person name="Grigoriev I.V."/>
        </authorList>
    </citation>
    <scope>NUCLEOTIDE SEQUENCE [LARGE SCALE GENOMIC DNA]</scope>
    <source>
        <strain evidence="3">ND90Pr / ATCC 201652</strain>
    </source>
</reference>
<name>M2T065_COCSN</name>
<feature type="compositionally biased region" description="Polar residues" evidence="1">
    <location>
        <begin position="37"/>
        <end position="47"/>
    </location>
</feature>
<dbReference type="Proteomes" id="UP000016934">
    <property type="component" value="Unassembled WGS sequence"/>
</dbReference>
<dbReference type="RefSeq" id="XP_007695702.1">
    <property type="nucleotide sequence ID" value="XM_007697512.1"/>
</dbReference>
<accession>M2T065</accession>
<keyword evidence="3" id="KW-1185">Reference proteome</keyword>
<dbReference type="AlphaFoldDB" id="M2T065"/>
<reference evidence="3" key="2">
    <citation type="journal article" date="2013" name="PLoS Genet.">
        <title>Comparative genome structure, secondary metabolite, and effector coding capacity across Cochliobolus pathogens.</title>
        <authorList>
            <person name="Condon B.J."/>
            <person name="Leng Y."/>
            <person name="Wu D."/>
            <person name="Bushley K.E."/>
            <person name="Ohm R.A."/>
            <person name="Otillar R."/>
            <person name="Martin J."/>
            <person name="Schackwitz W."/>
            <person name="Grimwood J."/>
            <person name="MohdZainudin N."/>
            <person name="Xue C."/>
            <person name="Wang R."/>
            <person name="Manning V.A."/>
            <person name="Dhillon B."/>
            <person name="Tu Z.J."/>
            <person name="Steffenson B.J."/>
            <person name="Salamov A."/>
            <person name="Sun H."/>
            <person name="Lowry S."/>
            <person name="LaButti K."/>
            <person name="Han J."/>
            <person name="Copeland A."/>
            <person name="Lindquist E."/>
            <person name="Barry K."/>
            <person name="Schmutz J."/>
            <person name="Baker S.E."/>
            <person name="Ciuffetti L.M."/>
            <person name="Grigoriev I.V."/>
            <person name="Zhong S."/>
            <person name="Turgeon B.G."/>
        </authorList>
    </citation>
    <scope>NUCLEOTIDE SEQUENCE [LARGE SCALE GENOMIC DNA]</scope>
    <source>
        <strain evidence="3">ND90Pr / ATCC 201652</strain>
    </source>
</reference>
<evidence type="ECO:0000313" key="2">
    <source>
        <dbReference type="EMBL" id="EMD67955.1"/>
    </source>
</evidence>
<dbReference type="KEGG" id="bsc:COCSADRAFT_267130"/>
<feature type="region of interest" description="Disordered" evidence="1">
    <location>
        <begin position="15"/>
        <end position="54"/>
    </location>
</feature>
<dbReference type="HOGENOM" id="CLU_3050190_0_0_1"/>
<sequence>MYKVDFNFVHSCSGAAPLTQTRSQQSGYSADSELSPHRTSSSNQQKRSVLGLHP</sequence>
<organism evidence="2 3">
    <name type="scientific">Cochliobolus sativus (strain ND90Pr / ATCC 201652)</name>
    <name type="common">Common root rot and spot blotch fungus</name>
    <name type="synonym">Bipolaris sorokiniana</name>
    <dbReference type="NCBI Taxonomy" id="665912"/>
    <lineage>
        <taxon>Eukaryota</taxon>
        <taxon>Fungi</taxon>
        <taxon>Dikarya</taxon>
        <taxon>Ascomycota</taxon>
        <taxon>Pezizomycotina</taxon>
        <taxon>Dothideomycetes</taxon>
        <taxon>Pleosporomycetidae</taxon>
        <taxon>Pleosporales</taxon>
        <taxon>Pleosporineae</taxon>
        <taxon>Pleosporaceae</taxon>
        <taxon>Bipolaris</taxon>
    </lineage>
</organism>
<gene>
    <name evidence="2" type="ORF">COCSADRAFT_267130</name>
</gene>
<proteinExistence type="predicted"/>
<protein>
    <submittedName>
        <fullName evidence="2">Uncharacterized protein</fullName>
    </submittedName>
</protein>